<protein>
    <submittedName>
        <fullName evidence="3">Uu.00g051140.m01.CDS01</fullName>
    </submittedName>
</protein>
<organism evidence="3 4">
    <name type="scientific">Anthostomella pinea</name>
    <dbReference type="NCBI Taxonomy" id="933095"/>
    <lineage>
        <taxon>Eukaryota</taxon>
        <taxon>Fungi</taxon>
        <taxon>Dikarya</taxon>
        <taxon>Ascomycota</taxon>
        <taxon>Pezizomycotina</taxon>
        <taxon>Sordariomycetes</taxon>
        <taxon>Xylariomycetidae</taxon>
        <taxon>Xylariales</taxon>
        <taxon>Xylariaceae</taxon>
        <taxon>Anthostomella</taxon>
    </lineage>
</organism>
<dbReference type="InterPro" id="IPR027417">
    <property type="entry name" value="P-loop_NTPase"/>
</dbReference>
<gene>
    <name evidence="3" type="ORF">KHLLAP_LOCUS10879</name>
</gene>
<dbReference type="Pfam" id="PF22939">
    <property type="entry name" value="WHD_GPIID"/>
    <property type="match status" value="1"/>
</dbReference>
<evidence type="ECO:0000256" key="1">
    <source>
        <dbReference type="ARBA" id="ARBA00022737"/>
    </source>
</evidence>
<name>A0AAI8YKA8_9PEZI</name>
<dbReference type="EMBL" id="CAUWAG010000014">
    <property type="protein sequence ID" value="CAJ2510411.1"/>
    <property type="molecule type" value="Genomic_DNA"/>
</dbReference>
<dbReference type="InterPro" id="IPR007111">
    <property type="entry name" value="NACHT_NTPase"/>
</dbReference>
<dbReference type="Gene3D" id="3.40.50.300">
    <property type="entry name" value="P-loop containing nucleotide triphosphate hydrolases"/>
    <property type="match status" value="1"/>
</dbReference>
<dbReference type="InterPro" id="IPR054471">
    <property type="entry name" value="GPIID_WHD"/>
</dbReference>
<dbReference type="PROSITE" id="PS50837">
    <property type="entry name" value="NACHT"/>
    <property type="match status" value="1"/>
</dbReference>
<reference evidence="3" key="1">
    <citation type="submission" date="2023-10" db="EMBL/GenBank/DDBJ databases">
        <authorList>
            <person name="Hackl T."/>
        </authorList>
    </citation>
    <scope>NUCLEOTIDE SEQUENCE</scope>
</reference>
<evidence type="ECO:0000313" key="3">
    <source>
        <dbReference type="EMBL" id="CAJ2510411.1"/>
    </source>
</evidence>
<evidence type="ECO:0000259" key="2">
    <source>
        <dbReference type="PROSITE" id="PS50837"/>
    </source>
</evidence>
<keyword evidence="1" id="KW-0677">Repeat</keyword>
<comment type="caution">
    <text evidence="3">The sequence shown here is derived from an EMBL/GenBank/DDBJ whole genome shotgun (WGS) entry which is preliminary data.</text>
</comment>
<keyword evidence="4" id="KW-1185">Reference proteome</keyword>
<dbReference type="Pfam" id="PF24883">
    <property type="entry name" value="NPHP3_N"/>
    <property type="match status" value="1"/>
</dbReference>
<dbReference type="AlphaFoldDB" id="A0AAI8YKA8"/>
<dbReference type="Proteomes" id="UP001295740">
    <property type="component" value="Unassembled WGS sequence"/>
</dbReference>
<dbReference type="InterPro" id="IPR056884">
    <property type="entry name" value="NPHP3-like_N"/>
</dbReference>
<evidence type="ECO:0000313" key="4">
    <source>
        <dbReference type="Proteomes" id="UP001295740"/>
    </source>
</evidence>
<feature type="domain" description="NACHT" evidence="2">
    <location>
        <begin position="241"/>
        <end position="386"/>
    </location>
</feature>
<dbReference type="PANTHER" id="PTHR10039">
    <property type="entry name" value="AMELOGENIN"/>
    <property type="match status" value="1"/>
</dbReference>
<dbReference type="SUPFAM" id="SSF52540">
    <property type="entry name" value="P-loop containing nucleoside triphosphate hydrolases"/>
    <property type="match status" value="1"/>
</dbReference>
<dbReference type="PANTHER" id="PTHR10039:SF15">
    <property type="entry name" value="NACHT DOMAIN-CONTAINING PROTEIN"/>
    <property type="match status" value="1"/>
</dbReference>
<proteinExistence type="predicted"/>
<accession>A0AAI8YKA8</accession>
<sequence length="632" mass="71356">MDPLSTTASIVAVIQLSAKVVQYISTASGSTKERQRLRREIQACDDTLQQLKDESDDSETGKSWSNTVKALEAPGAPLGRLWAIMRSLETSLEPKDGLAKAFSILRWPFAEREVGKIIGSIEREKSLLQISLENNSRKLIQSIKERGEESARQLVELIEAVNKASKKQSDQLVQLKDGVDRLHERQITQEVDTERRAILDWLSPLGYAAMQNDYVNRKQPGTGQWLLDEPKYQSWMSGDKQTLFCPGIPGAGKTILTSIVVDDLCNRFLDDPNTAVAYIYCNFRRHEEQKVDDLLKSLLEQFVEHLATLPEFVRHLFVKHQKQRTTPTLGEIREGLTIVVQKHSRVFLAVDGLDECSAADRSRDRFLSEMFNLQRLTGLNIFATSRFIPEITKAFEGTPSVEIRASDGDVCLYLEGRMPQLPKFVSRKPDLQDEIKTSIIQAVDGMFLLAQLYVESLTGKSSTKAVRNALSRLKRGSDVYHLAYSDAMERILGQVRDHSELAQLVLSWIACAKRPLTTVELQHALAVEIGEPELDQDNLPDTDDLVTVCCGLVTVDDESGIIRLVHYTTQQYFERTWSKWFSGANDMIVKVCLTYLSFDTFPSGPCATQAAYEECLESYPFYDYAAQQWGHQ</sequence>